<gene>
    <name evidence="1" type="ORF">H6P81_013149</name>
</gene>
<comment type="caution">
    <text evidence="1">The sequence shown here is derived from an EMBL/GenBank/DDBJ whole genome shotgun (WGS) entry which is preliminary data.</text>
</comment>
<dbReference type="GO" id="GO:0006952">
    <property type="term" value="P:defense response"/>
    <property type="evidence" value="ECO:0007669"/>
    <property type="project" value="InterPro"/>
</dbReference>
<proteinExistence type="predicted"/>
<dbReference type="PANTHER" id="PTHR37245:SF4">
    <property type="entry name" value="PAMP-INDUCED SECRETED PEPTIDE 1"/>
    <property type="match status" value="1"/>
</dbReference>
<evidence type="ECO:0000313" key="2">
    <source>
        <dbReference type="Proteomes" id="UP000825729"/>
    </source>
</evidence>
<dbReference type="InterPro" id="IPR040273">
    <property type="entry name" value="PIP1"/>
</dbReference>
<evidence type="ECO:0000313" key="1">
    <source>
        <dbReference type="EMBL" id="KAG9447021.1"/>
    </source>
</evidence>
<reference evidence="1 2" key="1">
    <citation type="submission" date="2021-07" db="EMBL/GenBank/DDBJ databases">
        <title>The Aristolochia fimbriata genome: insights into angiosperm evolution, floral development and chemical biosynthesis.</title>
        <authorList>
            <person name="Jiao Y."/>
        </authorList>
    </citation>
    <scope>NUCLEOTIDE SEQUENCE [LARGE SCALE GENOMIC DNA]</scope>
    <source>
        <strain evidence="1">IBCAS-2021</strain>
        <tissue evidence="1">Leaf</tissue>
    </source>
</reference>
<accession>A0AAV7EF26</accession>
<name>A0AAV7EF26_ARIFI</name>
<dbReference type="AlphaFoldDB" id="A0AAV7EF26"/>
<dbReference type="EMBL" id="JAINDJ010000005">
    <property type="protein sequence ID" value="KAG9447021.1"/>
    <property type="molecule type" value="Genomic_DNA"/>
</dbReference>
<organism evidence="1 2">
    <name type="scientific">Aristolochia fimbriata</name>
    <name type="common">White veined hardy Dutchman's pipe vine</name>
    <dbReference type="NCBI Taxonomy" id="158543"/>
    <lineage>
        <taxon>Eukaryota</taxon>
        <taxon>Viridiplantae</taxon>
        <taxon>Streptophyta</taxon>
        <taxon>Embryophyta</taxon>
        <taxon>Tracheophyta</taxon>
        <taxon>Spermatophyta</taxon>
        <taxon>Magnoliopsida</taxon>
        <taxon>Magnoliidae</taxon>
        <taxon>Piperales</taxon>
        <taxon>Aristolochiaceae</taxon>
        <taxon>Aristolochia</taxon>
    </lineage>
</organism>
<dbReference type="PANTHER" id="PTHR37245">
    <property type="entry name" value="PAMP-INDUCED SECRETED PEPTIDE 1"/>
    <property type="match status" value="1"/>
</dbReference>
<sequence length="313" mass="35483">MLVFLEISYRARTVLLDRTELVSSYETREVRLKRGRALAQAAAGSSFISDSNVGSCRQLFDFRLQRGQLLLMAFNFSLRHDRSSRKTFTALVLSPSRLQSQNVAKVDGAEKPHYWTWASQFKLSNLGLGKLASHSCYIYRSIPCMLLINGHSALVLRSFSPTSLVGRVKRIPPLINTVAEISIPQTTPQLQVSKPTTETDQLLQVKQFYYTIEGRARLKERNKTKELAPTQRGREREKREMNYRRVFVVSIVVLVCLATMEMERAEAARVLCNDFAEENHLAAYPLVYERAKSFVDTWIGRLASGPSPKGPGH</sequence>
<protein>
    <submittedName>
        <fullName evidence="1">Uncharacterized protein</fullName>
    </submittedName>
</protein>
<dbReference type="Proteomes" id="UP000825729">
    <property type="component" value="Unassembled WGS sequence"/>
</dbReference>
<keyword evidence="2" id="KW-1185">Reference proteome</keyword>